<reference evidence="5 6" key="1">
    <citation type="journal article" date="2018" name="Gigascience">
        <title>Genomes of trombidid mites reveal novel predicted allergens and laterally-transferred genes associated with secondary metabolism.</title>
        <authorList>
            <person name="Dong X."/>
            <person name="Chaisiri K."/>
            <person name="Xia D."/>
            <person name="Armstrong S.D."/>
            <person name="Fang Y."/>
            <person name="Donnelly M.J."/>
            <person name="Kadowaki T."/>
            <person name="McGarry J.W."/>
            <person name="Darby A.C."/>
            <person name="Makepeace B.L."/>
        </authorList>
    </citation>
    <scope>NUCLEOTIDE SEQUENCE [LARGE SCALE GENOMIC DNA]</scope>
    <source>
        <strain evidence="5">UoL-WK</strain>
    </source>
</reference>
<sequence length="255" mass="29106">MELFYASNKSILIEAKETCRIPVPVERCPLIDRNQSSNEFSASREALHTRCKAYLENQVHLKWSGVASISSIPWTGAMLDAILMSSLRWDVTLNGNHLKPEEEYIFNVGQLITISVKVTNCSDFQNGQRNYRLDMKRAIIGCDKVYITEIEPKEHYTHECSLIFFYSGSYKMDIQCTGFDTFANNSVNSNNNETSINQCVSSQQQQRNDTRERQKYQLNTDTDVNRSSIVTEAISTAQQASVWKYSPAIELSIIE</sequence>
<gene>
    <name evidence="3" type="ORF">B4U79_06591</name>
    <name evidence="5" type="ORF">B4U79_11021</name>
    <name evidence="4" type="ORF">B4U79_11605</name>
</gene>
<dbReference type="STRING" id="1965070.A0A443R8L4"/>
<feature type="compositionally biased region" description="Polar residues" evidence="1">
    <location>
        <begin position="198"/>
        <end position="207"/>
    </location>
</feature>
<evidence type="ECO:0000313" key="4">
    <source>
        <dbReference type="EMBL" id="RWS11566.1"/>
    </source>
</evidence>
<dbReference type="EMBL" id="NCKU01001654">
    <property type="protein sequence ID" value="RWS11566.1"/>
    <property type="molecule type" value="Genomic_DNA"/>
</dbReference>
<dbReference type="EMBL" id="NCKU01001639">
    <property type="protein sequence ID" value="RWS11603.1"/>
    <property type="molecule type" value="Genomic_DNA"/>
</dbReference>
<dbReference type="AlphaFoldDB" id="A0A443R8L4"/>
<name>A0A443R8L4_9ACAR</name>
<dbReference type="InterPro" id="IPR013935">
    <property type="entry name" value="Trs120_TRAPPC9"/>
</dbReference>
<dbReference type="Proteomes" id="UP000285301">
    <property type="component" value="Unassembled WGS sequence"/>
</dbReference>
<feature type="domain" description="Trs120/TRAPPC9 fourth Ig-like" evidence="2">
    <location>
        <begin position="90"/>
        <end position="174"/>
    </location>
</feature>
<dbReference type="OrthoDB" id="27962at2759"/>
<evidence type="ECO:0000313" key="3">
    <source>
        <dbReference type="EMBL" id="RWS10653.1"/>
    </source>
</evidence>
<evidence type="ECO:0000256" key="1">
    <source>
        <dbReference type="SAM" id="MobiDB-lite"/>
    </source>
</evidence>
<dbReference type="GO" id="GO:0005802">
    <property type="term" value="C:trans-Golgi network"/>
    <property type="evidence" value="ECO:0007669"/>
    <property type="project" value="TreeGrafter"/>
</dbReference>
<reference evidence="5" key="2">
    <citation type="submission" date="2018-11" db="EMBL/GenBank/DDBJ databases">
        <title>Trombidioid mite genomics.</title>
        <authorList>
            <person name="Dong X."/>
        </authorList>
    </citation>
    <scope>NUCLEOTIDE SEQUENCE</scope>
    <source>
        <strain evidence="5">UoL-WK</strain>
    </source>
</reference>
<dbReference type="PANTHER" id="PTHR21512">
    <property type="entry name" value="TRAFFICKING PROTEIN PARTICLE COMPLEX SUBUNIT 9"/>
    <property type="match status" value="1"/>
</dbReference>
<dbReference type="InterPro" id="IPR058568">
    <property type="entry name" value="Ig_TRAPPC9_Trs120_4th"/>
</dbReference>
<evidence type="ECO:0000313" key="6">
    <source>
        <dbReference type="Proteomes" id="UP000285301"/>
    </source>
</evidence>
<proteinExistence type="predicted"/>
<dbReference type="PANTHER" id="PTHR21512:SF5">
    <property type="entry name" value="TRAFFICKING PROTEIN PARTICLE COMPLEX SUBUNIT 9"/>
    <property type="match status" value="1"/>
</dbReference>
<keyword evidence="6" id="KW-1185">Reference proteome</keyword>
<organism evidence="5 6">
    <name type="scientific">Dinothrombium tinctorium</name>
    <dbReference type="NCBI Taxonomy" id="1965070"/>
    <lineage>
        <taxon>Eukaryota</taxon>
        <taxon>Metazoa</taxon>
        <taxon>Ecdysozoa</taxon>
        <taxon>Arthropoda</taxon>
        <taxon>Chelicerata</taxon>
        <taxon>Arachnida</taxon>
        <taxon>Acari</taxon>
        <taxon>Acariformes</taxon>
        <taxon>Trombidiformes</taxon>
        <taxon>Prostigmata</taxon>
        <taxon>Anystina</taxon>
        <taxon>Parasitengona</taxon>
        <taxon>Trombidioidea</taxon>
        <taxon>Trombidiidae</taxon>
        <taxon>Dinothrombium</taxon>
    </lineage>
</organism>
<protein>
    <submittedName>
        <fullName evidence="5">Protein brunelleschi-like protein</fullName>
    </submittedName>
</protein>
<accession>A0A443R8L4</accession>
<dbReference type="Pfam" id="PF26283">
    <property type="entry name" value="Ig_TRAPPC9-Trs120_4th"/>
    <property type="match status" value="1"/>
</dbReference>
<comment type="caution">
    <text evidence="5">The sequence shown here is derived from an EMBL/GenBank/DDBJ whole genome shotgun (WGS) entry which is preliminary data.</text>
</comment>
<evidence type="ECO:0000313" key="5">
    <source>
        <dbReference type="EMBL" id="RWS11603.1"/>
    </source>
</evidence>
<evidence type="ECO:0000259" key="2">
    <source>
        <dbReference type="Pfam" id="PF26283"/>
    </source>
</evidence>
<dbReference type="EMBL" id="NCKU01002019">
    <property type="protein sequence ID" value="RWS10653.1"/>
    <property type="molecule type" value="Genomic_DNA"/>
</dbReference>
<feature type="region of interest" description="Disordered" evidence="1">
    <location>
        <begin position="197"/>
        <end position="219"/>
    </location>
</feature>